<evidence type="ECO:0000256" key="1">
    <source>
        <dbReference type="SAM" id="MobiDB-lite"/>
    </source>
</evidence>
<dbReference type="RefSeq" id="XP_067474506.1">
    <property type="nucleotide sequence ID" value="XM_067621918.1"/>
</dbReference>
<reference evidence="4" key="1">
    <citation type="journal article" date="2017" name="Genome Biol.">
        <title>Comparative genomics reveals high biological diversity and specific adaptations in the industrially and medically important fungal genus Aspergillus.</title>
        <authorList>
            <person name="de Vries R.P."/>
            <person name="Riley R."/>
            <person name="Wiebenga A."/>
            <person name="Aguilar-Osorio G."/>
            <person name="Amillis S."/>
            <person name="Uchima C.A."/>
            <person name="Anderluh G."/>
            <person name="Asadollahi M."/>
            <person name="Askin M."/>
            <person name="Barry K."/>
            <person name="Battaglia E."/>
            <person name="Bayram O."/>
            <person name="Benocci T."/>
            <person name="Braus-Stromeyer S.A."/>
            <person name="Caldana C."/>
            <person name="Canovas D."/>
            <person name="Cerqueira G.C."/>
            <person name="Chen F."/>
            <person name="Chen W."/>
            <person name="Choi C."/>
            <person name="Clum A."/>
            <person name="Dos Santos R.A."/>
            <person name="Damasio A.R."/>
            <person name="Diallinas G."/>
            <person name="Emri T."/>
            <person name="Fekete E."/>
            <person name="Flipphi M."/>
            <person name="Freyberg S."/>
            <person name="Gallo A."/>
            <person name="Gournas C."/>
            <person name="Habgood R."/>
            <person name="Hainaut M."/>
            <person name="Harispe M.L."/>
            <person name="Henrissat B."/>
            <person name="Hilden K.S."/>
            <person name="Hope R."/>
            <person name="Hossain A."/>
            <person name="Karabika E."/>
            <person name="Karaffa L."/>
            <person name="Karanyi Z."/>
            <person name="Krasevec N."/>
            <person name="Kuo A."/>
            <person name="Kusch H."/>
            <person name="LaButti K."/>
            <person name="Lagendijk E.L."/>
            <person name="Lapidus A."/>
            <person name="Levasseur A."/>
            <person name="Lindquist E."/>
            <person name="Lipzen A."/>
            <person name="Logrieco A.F."/>
            <person name="MacCabe A."/>
            <person name="Maekelae M.R."/>
            <person name="Malavazi I."/>
            <person name="Melin P."/>
            <person name="Meyer V."/>
            <person name="Mielnichuk N."/>
            <person name="Miskei M."/>
            <person name="Molnar A.P."/>
            <person name="Mule G."/>
            <person name="Ngan C.Y."/>
            <person name="Orejas M."/>
            <person name="Orosz E."/>
            <person name="Ouedraogo J.P."/>
            <person name="Overkamp K.M."/>
            <person name="Park H.-S."/>
            <person name="Perrone G."/>
            <person name="Piumi F."/>
            <person name="Punt P.J."/>
            <person name="Ram A.F."/>
            <person name="Ramon A."/>
            <person name="Rauscher S."/>
            <person name="Record E."/>
            <person name="Riano-Pachon D.M."/>
            <person name="Robert V."/>
            <person name="Roehrig J."/>
            <person name="Ruller R."/>
            <person name="Salamov A."/>
            <person name="Salih N.S."/>
            <person name="Samson R.A."/>
            <person name="Sandor E."/>
            <person name="Sanguinetti M."/>
            <person name="Schuetze T."/>
            <person name="Sepcic K."/>
            <person name="Shelest E."/>
            <person name="Sherlock G."/>
            <person name="Sophianopoulou V."/>
            <person name="Squina F.M."/>
            <person name="Sun H."/>
            <person name="Susca A."/>
            <person name="Todd R.B."/>
            <person name="Tsang A."/>
            <person name="Unkles S.E."/>
            <person name="van de Wiele N."/>
            <person name="van Rossen-Uffink D."/>
            <person name="Oliveira J.V."/>
            <person name="Vesth T.C."/>
            <person name="Visser J."/>
            <person name="Yu J.-H."/>
            <person name="Zhou M."/>
            <person name="Andersen M.R."/>
            <person name="Archer D.B."/>
            <person name="Baker S.E."/>
            <person name="Benoit I."/>
            <person name="Brakhage A.A."/>
            <person name="Braus G.H."/>
            <person name="Fischer R."/>
            <person name="Frisvad J.C."/>
            <person name="Goldman G.H."/>
            <person name="Houbraken J."/>
            <person name="Oakley B."/>
            <person name="Pocsi I."/>
            <person name="Scazzocchio C."/>
            <person name="Seiboth B."/>
            <person name="vanKuyk P.A."/>
            <person name="Wortman J."/>
            <person name="Dyer P.S."/>
            <person name="Grigoriev I.V."/>
        </authorList>
    </citation>
    <scope>NUCLEOTIDE SEQUENCE [LARGE SCALE GENOMIC DNA]</scope>
    <source>
        <strain evidence="4">CBS 101740 / IMI 381727 / IBT 21946</strain>
    </source>
</reference>
<dbReference type="STRING" id="767769.A0A1L9U6G4"/>
<dbReference type="AlphaFoldDB" id="A0A1L9U6G4"/>
<dbReference type="OrthoDB" id="4482134at2759"/>
<dbReference type="GeneID" id="93574406"/>
<dbReference type="VEuPathDB" id="FungiDB:ASPBRDRAFT_211019"/>
<organism evidence="3 4">
    <name type="scientific">Aspergillus brasiliensis (strain CBS 101740 / IMI 381727 / IBT 21946)</name>
    <dbReference type="NCBI Taxonomy" id="767769"/>
    <lineage>
        <taxon>Eukaryota</taxon>
        <taxon>Fungi</taxon>
        <taxon>Dikarya</taxon>
        <taxon>Ascomycota</taxon>
        <taxon>Pezizomycotina</taxon>
        <taxon>Eurotiomycetes</taxon>
        <taxon>Eurotiomycetidae</taxon>
        <taxon>Eurotiales</taxon>
        <taxon>Aspergillaceae</taxon>
        <taxon>Aspergillus</taxon>
        <taxon>Aspergillus subgen. Circumdati</taxon>
    </lineage>
</organism>
<feature type="chain" id="PRO_5013335934" evidence="2">
    <location>
        <begin position="19"/>
        <end position="142"/>
    </location>
</feature>
<feature type="compositionally biased region" description="Basic and acidic residues" evidence="1">
    <location>
        <begin position="111"/>
        <end position="142"/>
    </location>
</feature>
<keyword evidence="4" id="KW-1185">Reference proteome</keyword>
<evidence type="ECO:0000313" key="4">
    <source>
        <dbReference type="Proteomes" id="UP000184499"/>
    </source>
</evidence>
<dbReference type="OMA" id="WHEPAHK"/>
<feature type="region of interest" description="Disordered" evidence="1">
    <location>
        <begin position="56"/>
        <end position="142"/>
    </location>
</feature>
<name>A0A1L9U6G4_ASPBC</name>
<sequence length="142" mass="15120">MKASAVLSLIALAGFTIAAPAAGSNEIVNKRGGWDDKPAGVAVGAGAAAEAYVPVEAKPQEHWHEPAHKEPFKSDEYAKDAGKKYGKEGGAKGKEEYKSVQDNESASFSKSHGETTDRKEGENWGKEGGQEYEKEKGKSSEH</sequence>
<dbReference type="Proteomes" id="UP000184499">
    <property type="component" value="Unassembled WGS sequence"/>
</dbReference>
<feature type="compositionally biased region" description="Basic and acidic residues" evidence="1">
    <location>
        <begin position="58"/>
        <end position="101"/>
    </location>
</feature>
<keyword evidence="2" id="KW-0732">Signal</keyword>
<evidence type="ECO:0000256" key="2">
    <source>
        <dbReference type="SAM" id="SignalP"/>
    </source>
</evidence>
<feature type="signal peptide" evidence="2">
    <location>
        <begin position="1"/>
        <end position="18"/>
    </location>
</feature>
<gene>
    <name evidence="3" type="ORF">ASPBRDRAFT_211019</name>
</gene>
<dbReference type="EMBL" id="KV878695">
    <property type="protein sequence ID" value="OJJ67257.1"/>
    <property type="molecule type" value="Genomic_DNA"/>
</dbReference>
<protein>
    <submittedName>
        <fullName evidence="3">Uncharacterized protein</fullName>
    </submittedName>
</protein>
<accession>A0A1L9U6G4</accession>
<proteinExistence type="predicted"/>
<evidence type="ECO:0000313" key="3">
    <source>
        <dbReference type="EMBL" id="OJJ67257.1"/>
    </source>
</evidence>